<proteinExistence type="predicted"/>
<keyword evidence="5" id="KW-1185">Reference proteome</keyword>
<organism evidence="4 5">
    <name type="scientific">Lutimonas vermicola</name>
    <dbReference type="NCBI Taxonomy" id="414288"/>
    <lineage>
        <taxon>Bacteria</taxon>
        <taxon>Pseudomonadati</taxon>
        <taxon>Bacteroidota</taxon>
        <taxon>Flavobacteriia</taxon>
        <taxon>Flavobacteriales</taxon>
        <taxon>Flavobacteriaceae</taxon>
        <taxon>Lutimonas</taxon>
    </lineage>
</organism>
<comment type="caution">
    <text evidence="4">The sequence shown here is derived from an EMBL/GenBank/DDBJ whole genome shotgun (WGS) entry which is preliminary data.</text>
</comment>
<dbReference type="Pfam" id="PF00156">
    <property type="entry name" value="Pribosyltran"/>
    <property type="match status" value="1"/>
</dbReference>
<dbReference type="InterPro" id="IPR029057">
    <property type="entry name" value="PRTase-like"/>
</dbReference>
<evidence type="ECO:0000313" key="5">
    <source>
        <dbReference type="Proteomes" id="UP001474120"/>
    </source>
</evidence>
<comment type="catalytic activity">
    <reaction evidence="1">
        <text>GMP + diphosphate = guanine + 5-phospho-alpha-D-ribose 1-diphosphate</text>
        <dbReference type="Rhea" id="RHEA:25424"/>
        <dbReference type="ChEBI" id="CHEBI:16235"/>
        <dbReference type="ChEBI" id="CHEBI:33019"/>
        <dbReference type="ChEBI" id="CHEBI:58017"/>
        <dbReference type="ChEBI" id="CHEBI:58115"/>
        <dbReference type="EC" id="2.4.2.8"/>
    </reaction>
    <physiologicalReaction direction="right-to-left" evidence="1">
        <dbReference type="Rhea" id="RHEA:25426"/>
    </physiologicalReaction>
</comment>
<evidence type="ECO:0000256" key="1">
    <source>
        <dbReference type="ARBA" id="ARBA00048811"/>
    </source>
</evidence>
<protein>
    <submittedName>
        <fullName evidence="4">Phosphoribosyltransferase family protein</fullName>
    </submittedName>
</protein>
<feature type="domain" description="Phosphoribosyltransferase" evidence="3">
    <location>
        <begin position="23"/>
        <end position="164"/>
    </location>
</feature>
<sequence>MESIKIHDKHFVSFIDRDRINSYVKFLANQIAEDIGPDEVPVFIGILNGSFMFAADFVRNYPHDCHITFVKMASYEGVNSTGKIKHLVGINEDLTGKTVVILEDIIDTGNTLAEIHEIFRDKNVKQLKIATLFFKPDVFRKELPIDYIGKSIEDKFIVGYGLDYDGLGRNLSDIYQLKL</sequence>
<accession>A0ABU9L485</accession>
<evidence type="ECO:0000313" key="4">
    <source>
        <dbReference type="EMBL" id="MEL4457250.1"/>
    </source>
</evidence>
<dbReference type="Gene3D" id="3.40.50.2020">
    <property type="match status" value="1"/>
</dbReference>
<evidence type="ECO:0000259" key="3">
    <source>
        <dbReference type="Pfam" id="PF00156"/>
    </source>
</evidence>
<keyword evidence="4" id="KW-0808">Transferase</keyword>
<dbReference type="PANTHER" id="PTHR43340:SF1">
    <property type="entry name" value="HYPOXANTHINE PHOSPHORIBOSYLTRANSFERASE"/>
    <property type="match status" value="1"/>
</dbReference>
<reference evidence="4 5" key="1">
    <citation type="submission" date="2024-04" db="EMBL/GenBank/DDBJ databases">
        <title>whole genome sequencing of Lutimonas vermicola strain IMCC1616.</title>
        <authorList>
            <person name="Bae S.S."/>
        </authorList>
    </citation>
    <scope>NUCLEOTIDE SEQUENCE [LARGE SCALE GENOMIC DNA]</scope>
    <source>
        <strain evidence="4 5">IMCC1616</strain>
    </source>
</reference>
<dbReference type="CDD" id="cd06223">
    <property type="entry name" value="PRTases_typeI"/>
    <property type="match status" value="1"/>
</dbReference>
<dbReference type="GO" id="GO:0016757">
    <property type="term" value="F:glycosyltransferase activity"/>
    <property type="evidence" value="ECO:0007669"/>
    <property type="project" value="UniProtKB-KW"/>
</dbReference>
<dbReference type="SUPFAM" id="SSF53271">
    <property type="entry name" value="PRTase-like"/>
    <property type="match status" value="1"/>
</dbReference>
<dbReference type="RefSeq" id="WP_342161413.1">
    <property type="nucleotide sequence ID" value="NZ_JBCDNA010000003.1"/>
</dbReference>
<dbReference type="InterPro" id="IPR000836">
    <property type="entry name" value="PRTase_dom"/>
</dbReference>
<evidence type="ECO:0000256" key="2">
    <source>
        <dbReference type="ARBA" id="ARBA00049402"/>
    </source>
</evidence>
<dbReference type="PANTHER" id="PTHR43340">
    <property type="entry name" value="HYPOXANTHINE-GUANINE PHOSPHORIBOSYLTRANSFERASE"/>
    <property type="match status" value="1"/>
</dbReference>
<gene>
    <name evidence="4" type="ORF">AABB81_15190</name>
</gene>
<name>A0ABU9L485_9FLAO</name>
<dbReference type="EMBL" id="JBCDNA010000003">
    <property type="protein sequence ID" value="MEL4457250.1"/>
    <property type="molecule type" value="Genomic_DNA"/>
</dbReference>
<dbReference type="InterPro" id="IPR050408">
    <property type="entry name" value="HGPRT"/>
</dbReference>
<comment type="catalytic activity">
    <reaction evidence="2">
        <text>IMP + diphosphate = hypoxanthine + 5-phospho-alpha-D-ribose 1-diphosphate</text>
        <dbReference type="Rhea" id="RHEA:17973"/>
        <dbReference type="ChEBI" id="CHEBI:17368"/>
        <dbReference type="ChEBI" id="CHEBI:33019"/>
        <dbReference type="ChEBI" id="CHEBI:58017"/>
        <dbReference type="ChEBI" id="CHEBI:58053"/>
        <dbReference type="EC" id="2.4.2.8"/>
    </reaction>
    <physiologicalReaction direction="right-to-left" evidence="2">
        <dbReference type="Rhea" id="RHEA:17975"/>
    </physiologicalReaction>
</comment>
<dbReference type="Proteomes" id="UP001474120">
    <property type="component" value="Unassembled WGS sequence"/>
</dbReference>
<keyword evidence="4" id="KW-0328">Glycosyltransferase</keyword>